<evidence type="ECO:0000313" key="4">
    <source>
        <dbReference type="Proteomes" id="UP000075881"/>
    </source>
</evidence>
<sequence length="122" mass="13166">MNRGRIVSLLLVSFAVCTVMAAGDPITISGNTIGDLVNVNVNVTANIQNEIKQDYVNILALLLSSTGDVELFRQLSQAIEDTNAPSTVSPGTDEKGAQSQPKQQIDIEDALRKLFPKLVKKQ</sequence>
<protein>
    <submittedName>
        <fullName evidence="3">Uncharacterized protein</fullName>
    </submittedName>
</protein>
<dbReference type="Proteomes" id="UP000075881">
    <property type="component" value="Unassembled WGS sequence"/>
</dbReference>
<feature type="region of interest" description="Disordered" evidence="1">
    <location>
        <begin position="82"/>
        <end position="103"/>
    </location>
</feature>
<reference evidence="4" key="1">
    <citation type="submission" date="2013-03" db="EMBL/GenBank/DDBJ databases">
        <title>The Genome Sequence of Anopheles christyi ACHKN1017.</title>
        <authorList>
            <consortium name="The Broad Institute Genomics Platform"/>
            <person name="Neafsey D.E."/>
            <person name="Besansky N."/>
            <person name="Walker B."/>
            <person name="Young S.K."/>
            <person name="Zeng Q."/>
            <person name="Gargeya S."/>
            <person name="Fitzgerald M."/>
            <person name="Haas B."/>
            <person name="Abouelleil A."/>
            <person name="Allen A.W."/>
            <person name="Alvarado L."/>
            <person name="Arachchi H.M."/>
            <person name="Berlin A.M."/>
            <person name="Chapman S.B."/>
            <person name="Gainer-Dewar J."/>
            <person name="Goldberg J."/>
            <person name="Griggs A."/>
            <person name="Gujja S."/>
            <person name="Hansen M."/>
            <person name="Howarth C."/>
            <person name="Imamovic A."/>
            <person name="Ireland A."/>
            <person name="Larimer J."/>
            <person name="McCowan C."/>
            <person name="Murphy C."/>
            <person name="Pearson M."/>
            <person name="Poon T.W."/>
            <person name="Priest M."/>
            <person name="Roberts A."/>
            <person name="Saif S."/>
            <person name="Shea T."/>
            <person name="Sisk P."/>
            <person name="Sykes S."/>
            <person name="Wortman J."/>
            <person name="Nusbaum C."/>
            <person name="Birren B."/>
        </authorList>
    </citation>
    <scope>NUCLEOTIDE SEQUENCE [LARGE SCALE GENOMIC DNA]</scope>
    <source>
        <strain evidence="4">ACHKN1017</strain>
    </source>
</reference>
<reference evidence="3" key="2">
    <citation type="submission" date="2020-05" db="UniProtKB">
        <authorList>
            <consortium name="EnsemblMetazoa"/>
        </authorList>
    </citation>
    <scope>IDENTIFICATION</scope>
    <source>
        <strain evidence="3">ACHKN1017</strain>
    </source>
</reference>
<dbReference type="VEuPathDB" id="VectorBase:ACHR006708"/>
<keyword evidence="4" id="KW-1185">Reference proteome</keyword>
<keyword evidence="2" id="KW-0732">Signal</keyword>
<accession>A0A182K7H3</accession>
<evidence type="ECO:0000256" key="1">
    <source>
        <dbReference type="SAM" id="MobiDB-lite"/>
    </source>
</evidence>
<evidence type="ECO:0000256" key="2">
    <source>
        <dbReference type="SAM" id="SignalP"/>
    </source>
</evidence>
<dbReference type="EnsemblMetazoa" id="ACHR006708-RA">
    <property type="protein sequence ID" value="ACHR006708-PA"/>
    <property type="gene ID" value="ACHR006708"/>
</dbReference>
<feature type="signal peptide" evidence="2">
    <location>
        <begin position="1"/>
        <end position="21"/>
    </location>
</feature>
<name>A0A182K7H3_9DIPT</name>
<proteinExistence type="predicted"/>
<feature type="chain" id="PRO_5008125113" evidence="2">
    <location>
        <begin position="22"/>
        <end position="122"/>
    </location>
</feature>
<dbReference type="AlphaFoldDB" id="A0A182K7H3"/>
<organism evidence="3 4">
    <name type="scientific">Anopheles christyi</name>
    <dbReference type="NCBI Taxonomy" id="43041"/>
    <lineage>
        <taxon>Eukaryota</taxon>
        <taxon>Metazoa</taxon>
        <taxon>Ecdysozoa</taxon>
        <taxon>Arthropoda</taxon>
        <taxon>Hexapoda</taxon>
        <taxon>Insecta</taxon>
        <taxon>Pterygota</taxon>
        <taxon>Neoptera</taxon>
        <taxon>Endopterygota</taxon>
        <taxon>Diptera</taxon>
        <taxon>Nematocera</taxon>
        <taxon>Culicoidea</taxon>
        <taxon>Culicidae</taxon>
        <taxon>Anophelinae</taxon>
        <taxon>Anopheles</taxon>
    </lineage>
</organism>
<evidence type="ECO:0000313" key="3">
    <source>
        <dbReference type="EnsemblMetazoa" id="ACHR006708-PA"/>
    </source>
</evidence>